<dbReference type="PROSITE" id="PS50240">
    <property type="entry name" value="TRYPSIN_DOM"/>
    <property type="match status" value="1"/>
</dbReference>
<dbReference type="EMBL" id="CAJVCH010562266">
    <property type="protein sequence ID" value="CAG7831838.1"/>
    <property type="molecule type" value="Genomic_DNA"/>
</dbReference>
<dbReference type="GO" id="GO:0005576">
    <property type="term" value="C:extracellular region"/>
    <property type="evidence" value="ECO:0007669"/>
    <property type="project" value="UniProtKB-SubCell"/>
</dbReference>
<dbReference type="Pfam" id="PF00057">
    <property type="entry name" value="Ldl_recept_a"/>
    <property type="match status" value="1"/>
</dbReference>
<evidence type="ECO:0000256" key="4">
    <source>
        <dbReference type="ARBA" id="ARBA00023157"/>
    </source>
</evidence>
<protein>
    <recommendedName>
        <fullName evidence="8">Peptidase S1 domain-containing protein</fullName>
    </recommendedName>
</protein>
<keyword evidence="3" id="KW-0732">Signal</keyword>
<evidence type="ECO:0000313" key="9">
    <source>
        <dbReference type="EMBL" id="CAG7831838.1"/>
    </source>
</evidence>
<evidence type="ECO:0000259" key="8">
    <source>
        <dbReference type="PROSITE" id="PS50240"/>
    </source>
</evidence>
<accession>A0A8J2PIP5</accession>
<evidence type="ECO:0000256" key="2">
    <source>
        <dbReference type="ARBA" id="ARBA00022525"/>
    </source>
</evidence>
<evidence type="ECO:0000256" key="7">
    <source>
        <dbReference type="SAM" id="MobiDB-lite"/>
    </source>
</evidence>
<comment type="subcellular location">
    <subcellularLocation>
        <location evidence="1">Secreted</location>
    </subcellularLocation>
</comment>
<dbReference type="InterPro" id="IPR002172">
    <property type="entry name" value="LDrepeatLR_classA_rpt"/>
</dbReference>
<keyword evidence="2" id="KW-0964">Secreted</keyword>
<dbReference type="FunFam" id="2.40.10.10:FF:000054">
    <property type="entry name" value="Complement C1r subcomponent"/>
    <property type="match status" value="1"/>
</dbReference>
<sequence>MSQHSPMECKNRFSETQQKGNTELIYCGTGYTDATLGVCTSVGSADILQHEGRLYLNGLIVLTSGNACSRDVIAFFLSLFNNDQDLQNWMSNSIKCLSQNRFSCPSGECISLDTICNGKSDCADGSGFDEHPTLCKISHTNRSKDPPATDDDRVPPVSIKATEDISKNLSHRKGNQGSGKICQILQYEAGVATRCMRDENVVDCPGATEGTILELYCKPHYVTQTRFSRHVMICKEDRTWNRFKSFSCKADCGRFELQPSNKSQPFIAGGIYVNKDLAFPWRRPDSKGLRIVLGPVSSVFEENAKSSESRILQVSDVWIPRTFDSATLTSDIALLRLNATVDYTDNIQPICYLSEAEARTPSVGSIGLIAGYGKDESNQISQKLKFSRFPVIANEDCVKSLRIDANVENIRRNKNLFWCTFVGTAACEGDSGGGLVFKQDDQSPYVLKGIVSRGLTYETGECVSHEQVALFTHLDSYGAWILETLTSNDIF</sequence>
<gene>
    <name evidence="9" type="ORF">AFUS01_LOCUS41562</name>
</gene>
<name>A0A8J2PIP5_9HEXA</name>
<dbReference type="OrthoDB" id="6147874at2759"/>
<proteinExistence type="predicted"/>
<dbReference type="AlphaFoldDB" id="A0A8J2PIP5"/>
<evidence type="ECO:0000256" key="5">
    <source>
        <dbReference type="ARBA" id="ARBA00023180"/>
    </source>
</evidence>
<evidence type="ECO:0000313" key="10">
    <source>
        <dbReference type="Proteomes" id="UP000708208"/>
    </source>
</evidence>
<feature type="disulfide bond" evidence="6">
    <location>
        <begin position="104"/>
        <end position="122"/>
    </location>
</feature>
<dbReference type="InterPro" id="IPR001254">
    <property type="entry name" value="Trypsin_dom"/>
</dbReference>
<keyword evidence="4 6" id="KW-1015">Disulfide bond</keyword>
<dbReference type="SMART" id="SM00020">
    <property type="entry name" value="Tryp_SPc"/>
    <property type="match status" value="1"/>
</dbReference>
<evidence type="ECO:0000256" key="6">
    <source>
        <dbReference type="PROSITE-ProRule" id="PRU00124"/>
    </source>
</evidence>
<evidence type="ECO:0000256" key="1">
    <source>
        <dbReference type="ARBA" id="ARBA00004613"/>
    </source>
</evidence>
<dbReference type="SMART" id="SM00192">
    <property type="entry name" value="LDLa"/>
    <property type="match status" value="1"/>
</dbReference>
<comment type="caution">
    <text evidence="9">The sequence shown here is derived from an EMBL/GenBank/DDBJ whole genome shotgun (WGS) entry which is preliminary data.</text>
</comment>
<feature type="domain" description="Peptidase S1" evidence="8">
    <location>
        <begin position="269"/>
        <end position="486"/>
    </location>
</feature>
<dbReference type="Pfam" id="PF00089">
    <property type="entry name" value="Trypsin"/>
    <property type="match status" value="1"/>
</dbReference>
<dbReference type="PROSITE" id="PS50068">
    <property type="entry name" value="LDLRA_2"/>
    <property type="match status" value="1"/>
</dbReference>
<dbReference type="GO" id="GO:0004252">
    <property type="term" value="F:serine-type endopeptidase activity"/>
    <property type="evidence" value="ECO:0007669"/>
    <property type="project" value="InterPro"/>
</dbReference>
<dbReference type="Proteomes" id="UP000708208">
    <property type="component" value="Unassembled WGS sequence"/>
</dbReference>
<organism evidence="9 10">
    <name type="scientific">Allacma fusca</name>
    <dbReference type="NCBI Taxonomy" id="39272"/>
    <lineage>
        <taxon>Eukaryota</taxon>
        <taxon>Metazoa</taxon>
        <taxon>Ecdysozoa</taxon>
        <taxon>Arthropoda</taxon>
        <taxon>Hexapoda</taxon>
        <taxon>Collembola</taxon>
        <taxon>Symphypleona</taxon>
        <taxon>Sminthuridae</taxon>
        <taxon>Allacma</taxon>
    </lineage>
</organism>
<keyword evidence="5" id="KW-0325">Glycoprotein</keyword>
<feature type="compositionally biased region" description="Basic and acidic residues" evidence="7">
    <location>
        <begin position="142"/>
        <end position="154"/>
    </location>
</feature>
<comment type="caution">
    <text evidence="6">Lacks conserved residue(s) required for the propagation of feature annotation.</text>
</comment>
<dbReference type="GO" id="GO:0006508">
    <property type="term" value="P:proteolysis"/>
    <property type="evidence" value="ECO:0007669"/>
    <property type="project" value="InterPro"/>
</dbReference>
<dbReference type="CDD" id="cd00112">
    <property type="entry name" value="LDLa"/>
    <property type="match status" value="1"/>
</dbReference>
<dbReference type="PANTHER" id="PTHR24252:SF7">
    <property type="entry name" value="HYALIN"/>
    <property type="match status" value="1"/>
</dbReference>
<evidence type="ECO:0000256" key="3">
    <source>
        <dbReference type="ARBA" id="ARBA00022729"/>
    </source>
</evidence>
<dbReference type="PANTHER" id="PTHR24252">
    <property type="entry name" value="ACROSIN-RELATED"/>
    <property type="match status" value="1"/>
</dbReference>
<feature type="region of interest" description="Disordered" evidence="7">
    <location>
        <begin position="138"/>
        <end position="157"/>
    </location>
</feature>
<keyword evidence="10" id="KW-1185">Reference proteome</keyword>
<reference evidence="9" key="1">
    <citation type="submission" date="2021-06" db="EMBL/GenBank/DDBJ databases">
        <authorList>
            <person name="Hodson N. C."/>
            <person name="Mongue J. A."/>
            <person name="Jaron S. K."/>
        </authorList>
    </citation>
    <scope>NUCLEOTIDE SEQUENCE</scope>
</reference>